<evidence type="ECO:0000313" key="1">
    <source>
        <dbReference type="EMBL" id="KAL2273935.1"/>
    </source>
</evidence>
<evidence type="ECO:0000313" key="2">
    <source>
        <dbReference type="Proteomes" id="UP001600888"/>
    </source>
</evidence>
<reference evidence="1 2" key="1">
    <citation type="submission" date="2024-03" db="EMBL/GenBank/DDBJ databases">
        <title>A high-quality draft genome sequence of Diaporthe vaccinii, a causative agent of upright dieback and viscid rot disease in cranberry plants.</title>
        <authorList>
            <person name="Sarrasin M."/>
            <person name="Lang B.F."/>
            <person name="Burger G."/>
        </authorList>
    </citation>
    <scope>NUCLEOTIDE SEQUENCE [LARGE SCALE GENOMIC DNA]</scope>
    <source>
        <strain evidence="1 2">IS7</strain>
    </source>
</reference>
<keyword evidence="2" id="KW-1185">Reference proteome</keyword>
<organism evidence="1 2">
    <name type="scientific">Diaporthe vaccinii</name>
    <dbReference type="NCBI Taxonomy" id="105482"/>
    <lineage>
        <taxon>Eukaryota</taxon>
        <taxon>Fungi</taxon>
        <taxon>Dikarya</taxon>
        <taxon>Ascomycota</taxon>
        <taxon>Pezizomycotina</taxon>
        <taxon>Sordariomycetes</taxon>
        <taxon>Sordariomycetidae</taxon>
        <taxon>Diaporthales</taxon>
        <taxon>Diaporthaceae</taxon>
        <taxon>Diaporthe</taxon>
        <taxon>Diaporthe eres species complex</taxon>
    </lineage>
</organism>
<protein>
    <submittedName>
        <fullName evidence="1">Uncharacterized protein</fullName>
    </submittedName>
</protein>
<name>A0ABR4DU83_9PEZI</name>
<comment type="caution">
    <text evidence="1">The sequence shown here is derived from an EMBL/GenBank/DDBJ whole genome shotgun (WGS) entry which is preliminary data.</text>
</comment>
<sequence>MLVPSFSTPISPLSIPHTCPLLLDINDHRPILLFFFFIAPLPVTESRFRDDRLLFILSPLIVWTRPACVLALAVVFVSHNDAPSERPPSDQPVSCISGPSNLTCPTAVSSFGPPVPR</sequence>
<accession>A0ABR4DU83</accession>
<proteinExistence type="predicted"/>
<dbReference type="Proteomes" id="UP001600888">
    <property type="component" value="Unassembled WGS sequence"/>
</dbReference>
<dbReference type="EMBL" id="JBAWTH010000170">
    <property type="protein sequence ID" value="KAL2273935.1"/>
    <property type="molecule type" value="Genomic_DNA"/>
</dbReference>
<gene>
    <name evidence="1" type="ORF">FJTKL_04013</name>
</gene>